<feature type="compositionally biased region" description="Acidic residues" evidence="1">
    <location>
        <begin position="7"/>
        <end position="19"/>
    </location>
</feature>
<accession>A0ABD5YKP3</accession>
<dbReference type="RefSeq" id="WP_267665613.1">
    <property type="nucleotide sequence ID" value="NZ_JAODIX010000076.1"/>
</dbReference>
<name>A0ABD5YKP3_9EURY</name>
<evidence type="ECO:0000256" key="1">
    <source>
        <dbReference type="SAM" id="MobiDB-lite"/>
    </source>
</evidence>
<dbReference type="EMBL" id="JBHSZZ010000076">
    <property type="protein sequence ID" value="MFC7188168.1"/>
    <property type="molecule type" value="Genomic_DNA"/>
</dbReference>
<sequence>MTRDDADHEEGDVDPEPVPESDPQHIDPAGDLADAVENGDLDLSLDDDQDAEEIRAFVEAAESGELGPVDPGLEAQVRIARALLNDLDESDDAGKDK</sequence>
<evidence type="ECO:0000313" key="3">
    <source>
        <dbReference type="Proteomes" id="UP001596390"/>
    </source>
</evidence>
<gene>
    <name evidence="2" type="ORF">ACFQMK_15060</name>
</gene>
<evidence type="ECO:0000313" key="2">
    <source>
        <dbReference type="EMBL" id="MFC7188168.1"/>
    </source>
</evidence>
<proteinExistence type="predicted"/>
<protein>
    <submittedName>
        <fullName evidence="2">Uncharacterized protein</fullName>
    </submittedName>
</protein>
<dbReference type="Proteomes" id="UP001596390">
    <property type="component" value="Unassembled WGS sequence"/>
</dbReference>
<keyword evidence="3" id="KW-1185">Reference proteome</keyword>
<reference evidence="2 3" key="1">
    <citation type="journal article" date="2019" name="Int. J. Syst. Evol. Microbiol.">
        <title>The Global Catalogue of Microorganisms (GCM) 10K type strain sequencing project: providing services to taxonomists for standard genome sequencing and annotation.</title>
        <authorList>
            <consortium name="The Broad Institute Genomics Platform"/>
            <consortium name="The Broad Institute Genome Sequencing Center for Infectious Disease"/>
            <person name="Wu L."/>
            <person name="Ma J."/>
        </authorList>
    </citation>
    <scope>NUCLEOTIDE SEQUENCE [LARGE SCALE GENOMIC DNA]</scope>
    <source>
        <strain evidence="2 3">Q85</strain>
    </source>
</reference>
<comment type="caution">
    <text evidence="2">The sequence shown here is derived from an EMBL/GenBank/DDBJ whole genome shotgun (WGS) entry which is preliminary data.</text>
</comment>
<organism evidence="2 3">
    <name type="scientific">Halorubrum yunnanense</name>
    <dbReference type="NCBI Taxonomy" id="1526162"/>
    <lineage>
        <taxon>Archaea</taxon>
        <taxon>Methanobacteriati</taxon>
        <taxon>Methanobacteriota</taxon>
        <taxon>Stenosarchaea group</taxon>
        <taxon>Halobacteria</taxon>
        <taxon>Halobacteriales</taxon>
        <taxon>Haloferacaceae</taxon>
        <taxon>Halorubrum</taxon>
    </lineage>
</organism>
<dbReference type="AlphaFoldDB" id="A0ABD5YKP3"/>
<feature type="region of interest" description="Disordered" evidence="1">
    <location>
        <begin position="1"/>
        <end position="34"/>
    </location>
</feature>